<proteinExistence type="predicted"/>
<comment type="caution">
    <text evidence="1">The sequence shown here is derived from an EMBL/GenBank/DDBJ whole genome shotgun (WGS) entry which is preliminary data.</text>
</comment>
<evidence type="ECO:0000313" key="2">
    <source>
        <dbReference type="EMBL" id="NEW56754.1"/>
    </source>
</evidence>
<evidence type="ECO:0000313" key="1">
    <source>
        <dbReference type="EMBL" id="NEW45872.1"/>
    </source>
</evidence>
<reference evidence="3 4" key="1">
    <citation type="submission" date="2020-01" db="EMBL/GenBank/DDBJ databases">
        <title>Genetics and antimicrobial susceptibilities of Nocardia species isolated from the soil; a comparison with species isolated from humans.</title>
        <authorList>
            <person name="Carrasco G."/>
            <person name="Monzon S."/>
            <person name="Sansegundo M."/>
            <person name="Garcia E."/>
            <person name="Garrido N."/>
            <person name="Medina M.J."/>
            <person name="Villalon P."/>
            <person name="Ramirez-Arocha A.C."/>
            <person name="Jimenez P."/>
            <person name="Cuesta I."/>
            <person name="Valdezate S."/>
        </authorList>
    </citation>
    <scope>NUCLEOTIDE SEQUENCE [LARGE SCALE GENOMIC DNA]</scope>
    <source>
        <strain evidence="1 3">CNM20110639</strain>
        <strain evidence="2 4">CNM20110649</strain>
    </source>
</reference>
<evidence type="ECO:0000313" key="4">
    <source>
        <dbReference type="Proteomes" id="UP000470876"/>
    </source>
</evidence>
<gene>
    <name evidence="1" type="ORF">GV789_15665</name>
    <name evidence="2" type="ORF">GV794_13965</name>
</gene>
<dbReference type="Proteomes" id="UP000470876">
    <property type="component" value="Unassembled WGS sequence"/>
</dbReference>
<dbReference type="EMBL" id="JAAGUZ010000038">
    <property type="protein sequence ID" value="NEW45872.1"/>
    <property type="molecule type" value="Genomic_DNA"/>
</dbReference>
<accession>A0A6P1DBY5</accession>
<sequence>MAILNIHSRALAAPSSQVGALIDSLAGDADRLWPTHDWPPMRFDRHLAVGAIGGHGPVRYVIEGYQPGHWIRFRFTGPRGFDGFHEFTVHDEGDTATLRHLLAMHARGPARLTWPLVYRRLHDALLEDSLDRAEQELTGRPPEQPAQHDRYVRLLRGFARRFT</sequence>
<dbReference type="Proteomes" id="UP000468928">
    <property type="component" value="Unassembled WGS sequence"/>
</dbReference>
<name>A0A6P1DBY5_9NOCA</name>
<dbReference type="EMBL" id="JAAGUX010000021">
    <property type="protein sequence ID" value="NEW56754.1"/>
    <property type="molecule type" value="Genomic_DNA"/>
</dbReference>
<protein>
    <submittedName>
        <fullName evidence="1">SRPBCC family protein</fullName>
    </submittedName>
</protein>
<dbReference type="SUPFAM" id="SSF55961">
    <property type="entry name" value="Bet v1-like"/>
    <property type="match status" value="1"/>
</dbReference>
<dbReference type="AlphaFoldDB" id="A0A6P1DBY5"/>
<organism evidence="1 3">
    <name type="scientific">Nocardia cyriacigeorgica</name>
    <dbReference type="NCBI Taxonomy" id="135487"/>
    <lineage>
        <taxon>Bacteria</taxon>
        <taxon>Bacillati</taxon>
        <taxon>Actinomycetota</taxon>
        <taxon>Actinomycetes</taxon>
        <taxon>Mycobacteriales</taxon>
        <taxon>Nocardiaceae</taxon>
        <taxon>Nocardia</taxon>
    </lineage>
</organism>
<keyword evidence="4" id="KW-1185">Reference proteome</keyword>
<evidence type="ECO:0000313" key="3">
    <source>
        <dbReference type="Proteomes" id="UP000468928"/>
    </source>
</evidence>